<dbReference type="PANTHER" id="PTHR34295:SF1">
    <property type="entry name" value="BIOTIN TRANSPORTER BIOY"/>
    <property type="match status" value="1"/>
</dbReference>
<dbReference type="EMBL" id="FXBM01000001">
    <property type="protein sequence ID" value="SMH38834.1"/>
    <property type="molecule type" value="Genomic_DNA"/>
</dbReference>
<dbReference type="STRING" id="1891671.SAMN06295885_1551"/>
<dbReference type="Gene3D" id="1.10.1760.20">
    <property type="match status" value="1"/>
</dbReference>
<proteinExistence type="inferred from homology"/>
<accession>A0A1X7NLQ2</accession>
<feature type="transmembrane region" description="Helical" evidence="3">
    <location>
        <begin position="75"/>
        <end position="98"/>
    </location>
</feature>
<dbReference type="PIRSF" id="PIRSF016661">
    <property type="entry name" value="BioY"/>
    <property type="match status" value="1"/>
</dbReference>
<feature type="transmembrane region" description="Helical" evidence="3">
    <location>
        <begin position="171"/>
        <end position="196"/>
    </location>
</feature>
<sequence length="201" mass="20769">MSDYSLAPSRPVLADRLFARSIATDLILVVAGAGLTAAMAQLYIPMWPVPFTGQTFAVLLVGTTLGALRGALSMLVYALVGALGAPIFTEASGGWSVIAGPTGGYIVGFLLAAVVTGWLAQREWDRRVVGTLVTFLAGTATIYLVGLPWLATALGSLGYPADLGSVLNAGLVPFLVGDLLKALLAAALLPAGWALLSRRTR</sequence>
<keyword evidence="2" id="KW-0813">Transport</keyword>
<dbReference type="OrthoDB" id="1496139at2"/>
<dbReference type="AlphaFoldDB" id="A0A1X7NLQ2"/>
<dbReference type="GO" id="GO:0005886">
    <property type="term" value="C:plasma membrane"/>
    <property type="evidence" value="ECO:0007669"/>
    <property type="project" value="UniProtKB-SubCell"/>
</dbReference>
<reference evidence="5" key="1">
    <citation type="submission" date="2017-04" db="EMBL/GenBank/DDBJ databases">
        <authorList>
            <person name="Varghese N."/>
            <person name="Submissions S."/>
        </authorList>
    </citation>
    <scope>NUCLEOTIDE SEQUENCE [LARGE SCALE GENOMIC DNA]</scope>
    <source>
        <strain evidence="5">VKM Ac-2121</strain>
    </source>
</reference>
<dbReference type="RefSeq" id="WP_085475915.1">
    <property type="nucleotide sequence ID" value="NZ_FXBM01000001.1"/>
</dbReference>
<dbReference type="Pfam" id="PF02632">
    <property type="entry name" value="BioY"/>
    <property type="match status" value="1"/>
</dbReference>
<evidence type="ECO:0000313" key="5">
    <source>
        <dbReference type="Proteomes" id="UP000193711"/>
    </source>
</evidence>
<keyword evidence="3" id="KW-0812">Transmembrane</keyword>
<keyword evidence="2" id="KW-1003">Cell membrane</keyword>
<evidence type="ECO:0000256" key="2">
    <source>
        <dbReference type="PIRNR" id="PIRNR016661"/>
    </source>
</evidence>
<comment type="subcellular location">
    <subcellularLocation>
        <location evidence="2">Cell membrane</location>
        <topology evidence="2">Multi-pass membrane protein</topology>
    </subcellularLocation>
</comment>
<comment type="similarity">
    <text evidence="1 2">Belongs to the BioY family.</text>
</comment>
<feature type="transmembrane region" description="Helical" evidence="3">
    <location>
        <begin position="132"/>
        <end position="151"/>
    </location>
</feature>
<protein>
    <recommendedName>
        <fullName evidence="2">Biotin transporter</fullName>
    </recommendedName>
</protein>
<feature type="transmembrane region" description="Helical" evidence="3">
    <location>
        <begin position="26"/>
        <end position="44"/>
    </location>
</feature>
<dbReference type="Proteomes" id="UP000193711">
    <property type="component" value="Unassembled WGS sequence"/>
</dbReference>
<evidence type="ECO:0000256" key="3">
    <source>
        <dbReference type="SAM" id="Phobius"/>
    </source>
</evidence>
<dbReference type="InterPro" id="IPR003784">
    <property type="entry name" value="BioY"/>
</dbReference>
<feature type="transmembrane region" description="Helical" evidence="3">
    <location>
        <begin position="104"/>
        <end position="120"/>
    </location>
</feature>
<keyword evidence="5" id="KW-1185">Reference proteome</keyword>
<gene>
    <name evidence="4" type="ORF">SAMN06295885_1551</name>
</gene>
<keyword evidence="2 3" id="KW-0472">Membrane</keyword>
<dbReference type="PANTHER" id="PTHR34295">
    <property type="entry name" value="BIOTIN TRANSPORTER BIOY"/>
    <property type="match status" value="1"/>
</dbReference>
<organism evidence="4 5">
    <name type="scientific">Rathayibacter oskolensis</name>
    <dbReference type="NCBI Taxonomy" id="1891671"/>
    <lineage>
        <taxon>Bacteria</taxon>
        <taxon>Bacillati</taxon>
        <taxon>Actinomycetota</taxon>
        <taxon>Actinomycetes</taxon>
        <taxon>Micrococcales</taxon>
        <taxon>Microbacteriaceae</taxon>
        <taxon>Rathayibacter</taxon>
    </lineage>
</organism>
<name>A0A1X7NLQ2_9MICO</name>
<evidence type="ECO:0000256" key="1">
    <source>
        <dbReference type="ARBA" id="ARBA00010692"/>
    </source>
</evidence>
<dbReference type="GO" id="GO:0015225">
    <property type="term" value="F:biotin transmembrane transporter activity"/>
    <property type="evidence" value="ECO:0007669"/>
    <property type="project" value="UniProtKB-UniRule"/>
</dbReference>
<evidence type="ECO:0000313" key="4">
    <source>
        <dbReference type="EMBL" id="SMH38834.1"/>
    </source>
</evidence>
<keyword evidence="3" id="KW-1133">Transmembrane helix</keyword>